<dbReference type="SUPFAM" id="SSF102588">
    <property type="entry name" value="LmbE-like"/>
    <property type="match status" value="1"/>
</dbReference>
<protein>
    <submittedName>
        <fullName evidence="1">CAZy families CE14 protein</fullName>
    </submittedName>
</protein>
<sequence length="93" mass="10777">MGVRALREAADPAVHPELGEPWQVEKLYYDRIQNFDRFHTVYQAIAAEHGADERIERMLEMFRERPLPGDHAGALRRLLEQRDAALRSHASQV</sequence>
<feature type="non-terminal residue" evidence="1">
    <location>
        <position position="93"/>
    </location>
</feature>
<dbReference type="AlphaFoldDB" id="A0A060C144"/>
<dbReference type="Gene3D" id="3.40.50.10320">
    <property type="entry name" value="LmbE-like"/>
    <property type="match status" value="1"/>
</dbReference>
<name>A0A060C144_9CORY</name>
<dbReference type="EMBL" id="KF119514">
    <property type="protein sequence ID" value="AIA86780.1"/>
    <property type="molecule type" value="Genomic_DNA"/>
</dbReference>
<proteinExistence type="predicted"/>
<organism evidence="1">
    <name type="scientific">uncultured Corynebacterium sp</name>
    <dbReference type="NCBI Taxonomy" id="159447"/>
    <lineage>
        <taxon>Bacteria</taxon>
        <taxon>Bacillati</taxon>
        <taxon>Actinomycetota</taxon>
        <taxon>Actinomycetes</taxon>
        <taxon>Mycobacteriales</taxon>
        <taxon>Corynebacteriaceae</taxon>
        <taxon>Corynebacterium</taxon>
        <taxon>environmental samples</taxon>
    </lineage>
</organism>
<evidence type="ECO:0000313" key="1">
    <source>
        <dbReference type="EMBL" id="AIA86780.1"/>
    </source>
</evidence>
<accession>A0A060C144</accession>
<reference evidence="1" key="1">
    <citation type="journal article" date="2013" name="Environ. Microbiol.">
        <title>Seasonally variable intestinal metagenomes of the red palm weevil (Rhynchophorus ferrugineus).</title>
        <authorList>
            <person name="Jia S."/>
            <person name="Zhang X."/>
            <person name="Zhang G."/>
            <person name="Yin A."/>
            <person name="Zhang S."/>
            <person name="Li F."/>
            <person name="Wang L."/>
            <person name="Zhao D."/>
            <person name="Yun Q."/>
            <person name="Tala"/>
            <person name="Wang J."/>
            <person name="Sun G."/>
            <person name="Baabdullah M."/>
            <person name="Yu X."/>
            <person name="Hu S."/>
            <person name="Al-Mssallem I.S."/>
            <person name="Yu J."/>
        </authorList>
    </citation>
    <scope>NUCLEOTIDE SEQUENCE</scope>
</reference>
<dbReference type="InterPro" id="IPR024078">
    <property type="entry name" value="LmbE-like_dom_sf"/>
</dbReference>